<name>A0A813W9W7_9BILA</name>
<evidence type="ECO:0000313" key="3">
    <source>
        <dbReference type="Proteomes" id="UP000663879"/>
    </source>
</evidence>
<sequence length="114" mass="13441">MLNQPQMKKGLSKKLSPKWDWSYIIQDKLGAVNYKIKKYNKQNSKPKLGHNNCLKRFYGSHFSQIDDSKIVRAKINRNLDKTPETQQSNEVQNEQQEFLVNSSDEDDETFRPNH</sequence>
<comment type="caution">
    <text evidence="2">The sequence shown here is derived from an EMBL/GenBank/DDBJ whole genome shotgun (WGS) entry which is preliminary data.</text>
</comment>
<organism evidence="2 3">
    <name type="scientific">Brachionus calyciflorus</name>
    <dbReference type="NCBI Taxonomy" id="104777"/>
    <lineage>
        <taxon>Eukaryota</taxon>
        <taxon>Metazoa</taxon>
        <taxon>Spiralia</taxon>
        <taxon>Gnathifera</taxon>
        <taxon>Rotifera</taxon>
        <taxon>Eurotatoria</taxon>
        <taxon>Monogononta</taxon>
        <taxon>Pseudotrocha</taxon>
        <taxon>Ploima</taxon>
        <taxon>Brachionidae</taxon>
        <taxon>Brachionus</taxon>
    </lineage>
</organism>
<accession>A0A813W9W7</accession>
<dbReference type="AlphaFoldDB" id="A0A813W9W7"/>
<reference evidence="2" key="1">
    <citation type="submission" date="2021-02" db="EMBL/GenBank/DDBJ databases">
        <authorList>
            <person name="Nowell W R."/>
        </authorList>
    </citation>
    <scope>NUCLEOTIDE SEQUENCE</scope>
    <source>
        <strain evidence="2">Ploen Becks lab</strain>
    </source>
</reference>
<dbReference type="EMBL" id="CAJNOC010001318">
    <property type="protein sequence ID" value="CAF0854467.1"/>
    <property type="molecule type" value="Genomic_DNA"/>
</dbReference>
<protein>
    <submittedName>
        <fullName evidence="2">Uncharacterized protein</fullName>
    </submittedName>
</protein>
<evidence type="ECO:0000313" key="2">
    <source>
        <dbReference type="EMBL" id="CAF0854467.1"/>
    </source>
</evidence>
<feature type="region of interest" description="Disordered" evidence="1">
    <location>
        <begin position="81"/>
        <end position="114"/>
    </location>
</feature>
<dbReference type="Proteomes" id="UP000663879">
    <property type="component" value="Unassembled WGS sequence"/>
</dbReference>
<evidence type="ECO:0000256" key="1">
    <source>
        <dbReference type="SAM" id="MobiDB-lite"/>
    </source>
</evidence>
<gene>
    <name evidence="2" type="ORF">OXX778_LOCUS9123</name>
</gene>
<feature type="compositionally biased region" description="Low complexity" evidence="1">
    <location>
        <begin position="84"/>
        <end position="97"/>
    </location>
</feature>
<keyword evidence="3" id="KW-1185">Reference proteome</keyword>
<proteinExistence type="predicted"/>